<evidence type="ECO:0000313" key="5">
    <source>
        <dbReference type="Proteomes" id="UP001174694"/>
    </source>
</evidence>
<dbReference type="EMBL" id="JANBVO010000016">
    <property type="protein sequence ID" value="KAJ9144714.1"/>
    <property type="molecule type" value="Genomic_DNA"/>
</dbReference>
<feature type="domain" description="Nephrocystin 3-like N-terminal" evidence="3">
    <location>
        <begin position="459"/>
        <end position="602"/>
    </location>
</feature>
<dbReference type="PANTHER" id="PTHR40619">
    <property type="entry name" value="FUNGAL STAND N-TERMINAL GOODBYE DOMAIN-CONTAINING PROTEIN"/>
    <property type="match status" value="1"/>
</dbReference>
<organism evidence="4 5">
    <name type="scientific">Pleurostoma richardsiae</name>
    <dbReference type="NCBI Taxonomy" id="41990"/>
    <lineage>
        <taxon>Eukaryota</taxon>
        <taxon>Fungi</taxon>
        <taxon>Dikarya</taxon>
        <taxon>Ascomycota</taxon>
        <taxon>Pezizomycotina</taxon>
        <taxon>Sordariomycetes</taxon>
        <taxon>Sordariomycetidae</taxon>
        <taxon>Calosphaeriales</taxon>
        <taxon>Pleurostomataceae</taxon>
        <taxon>Pleurostoma</taxon>
    </lineage>
</organism>
<protein>
    <recommendedName>
        <fullName evidence="3">Nephrocystin 3-like N-terminal domain-containing protein</fullName>
    </recommendedName>
</protein>
<proteinExistence type="predicted"/>
<feature type="region of interest" description="Disordered" evidence="2">
    <location>
        <begin position="1"/>
        <end position="39"/>
    </location>
</feature>
<name>A0AA38RRT9_9PEZI</name>
<evidence type="ECO:0000259" key="3">
    <source>
        <dbReference type="Pfam" id="PF24883"/>
    </source>
</evidence>
<comment type="caution">
    <text evidence="4">The sequence shown here is derived from an EMBL/GenBank/DDBJ whole genome shotgun (WGS) entry which is preliminary data.</text>
</comment>
<dbReference type="AlphaFoldDB" id="A0AA38RRT9"/>
<feature type="compositionally biased region" description="Polar residues" evidence="2">
    <location>
        <begin position="24"/>
        <end position="33"/>
    </location>
</feature>
<keyword evidence="5" id="KW-1185">Reference proteome</keyword>
<reference evidence="4" key="1">
    <citation type="submission" date="2022-07" db="EMBL/GenBank/DDBJ databases">
        <title>Fungi with potential for degradation of polypropylene.</title>
        <authorList>
            <person name="Gostincar C."/>
        </authorList>
    </citation>
    <scope>NUCLEOTIDE SEQUENCE</scope>
    <source>
        <strain evidence="4">EXF-13308</strain>
    </source>
</reference>
<keyword evidence="1" id="KW-0677">Repeat</keyword>
<dbReference type="Pfam" id="PF24883">
    <property type="entry name" value="NPHP3_N"/>
    <property type="match status" value="1"/>
</dbReference>
<evidence type="ECO:0000256" key="1">
    <source>
        <dbReference type="ARBA" id="ARBA00022737"/>
    </source>
</evidence>
<gene>
    <name evidence="4" type="ORF">NKR23_g5817</name>
</gene>
<dbReference type="Proteomes" id="UP001174694">
    <property type="component" value="Unassembled WGS sequence"/>
</dbReference>
<evidence type="ECO:0000256" key="2">
    <source>
        <dbReference type="SAM" id="MobiDB-lite"/>
    </source>
</evidence>
<dbReference type="PANTHER" id="PTHR40619:SF3">
    <property type="entry name" value="FUNGAL STAND N-TERMINAL GOODBYE DOMAIN-CONTAINING PROTEIN"/>
    <property type="match status" value="1"/>
</dbReference>
<feature type="region of interest" description="Disordered" evidence="2">
    <location>
        <begin position="273"/>
        <end position="295"/>
    </location>
</feature>
<evidence type="ECO:0000313" key="4">
    <source>
        <dbReference type="EMBL" id="KAJ9144714.1"/>
    </source>
</evidence>
<sequence length="693" mass="78780">MATASETKRTGFSRLLHRRERPKTSTAKNNTDPDPQASEAWFREKGGDFHPAFAVQTQWDDQEGSFKPEERLAIEYLEEVLVTHDVNTAPDEPKFGACSWVTVFEQLAQATEERSSQRDLSGATLLGIDLTTRYVELIPEEYGLGVIKGTLGLIFESTRRNIENKAKIMHAFETIPETILTINVACAYLDASETDLAVQRNFYSTVVLELPKLVELLLGKEKWYKKVASFFELRIRETMVIDDILARWNGYIRRLHEHVERMKTKVMAQGLHHSSEAHRHAEEANGKLDDANSKLDDANNKLDDTNMGMKSMDTKLDQVLVELGKLQTSERSAQAKEQWLRSKDTGAEAQTGVYNDVTVLIRQHDRDMEYYRHMLDAQQKDNNRLRQENSNLSHENEVLRATTPQPPGSECELEPEPEPLISLLELLGILRVTPESAWDDLDFVLREESKFGGRQLGRARWLLRTEEFLSWFQGRQSSILLVEGKLPQHSVQKVTPLSVFGSTFATSLMNSPSTIVLFFFGGLHCKEEEEEAETNGPNAMLRALITQLLLNDKMPQPALDFMGEDFLEACQAHDIRGLCELFEQLVLQIPPFTQVYCVLDGLGWYEQEPWSTDLGCVAAMFEHLSGQMDHDSFCFLKVLMLFPGLSLEVSDRIEGRPDVWTAASLAAGHTDPMHVSPLTELTELIYEEYDYNE</sequence>
<dbReference type="InterPro" id="IPR056884">
    <property type="entry name" value="NPHP3-like_N"/>
</dbReference>
<accession>A0AA38RRT9</accession>
<feature type="region of interest" description="Disordered" evidence="2">
    <location>
        <begin position="389"/>
        <end position="415"/>
    </location>
</feature>